<sequence>MTVRCVYGRKLNQWVIFSSDAVSRGDVGTNSIFLIHDTFALLRPFKQFNPNWACLLQWILSFLCPGQFGSNKIHDYSNMRKAAIIISKIFMTSYAQNASNTFFLLPHISELNYHNHLCNVNSGVLL</sequence>
<evidence type="ECO:0000313" key="1">
    <source>
        <dbReference type="EMBL" id="PWZ07343.1"/>
    </source>
</evidence>
<proteinExistence type="predicted"/>
<comment type="caution">
    <text evidence="1">The sequence shown here is derived from an EMBL/GenBank/DDBJ whole genome shotgun (WGS) entry which is preliminary data.</text>
</comment>
<name>A0A3L6DGZ3_MAIZE</name>
<reference evidence="1 2" key="1">
    <citation type="journal article" date="2018" name="Nat. Genet.">
        <title>Extensive intraspecific gene order and gene structural variations between Mo17 and other maize genomes.</title>
        <authorList>
            <person name="Sun S."/>
            <person name="Zhou Y."/>
            <person name="Chen J."/>
            <person name="Shi J."/>
            <person name="Zhao H."/>
            <person name="Zhao H."/>
            <person name="Song W."/>
            <person name="Zhang M."/>
            <person name="Cui Y."/>
            <person name="Dong X."/>
            <person name="Liu H."/>
            <person name="Ma X."/>
            <person name="Jiao Y."/>
            <person name="Wang B."/>
            <person name="Wei X."/>
            <person name="Stein J.C."/>
            <person name="Glaubitz J.C."/>
            <person name="Lu F."/>
            <person name="Yu G."/>
            <person name="Liang C."/>
            <person name="Fengler K."/>
            <person name="Li B."/>
            <person name="Rafalski A."/>
            <person name="Schnable P.S."/>
            <person name="Ware D.H."/>
            <person name="Buckler E.S."/>
            <person name="Lai J."/>
        </authorList>
    </citation>
    <scope>NUCLEOTIDE SEQUENCE [LARGE SCALE GENOMIC DNA]</scope>
    <source>
        <strain evidence="2">cv. Missouri 17</strain>
        <tissue evidence="1">Seedling</tissue>
    </source>
</reference>
<dbReference type="Proteomes" id="UP000251960">
    <property type="component" value="Chromosome 9"/>
</dbReference>
<gene>
    <name evidence="1" type="ORF">Zm00014a_001858</name>
</gene>
<protein>
    <submittedName>
        <fullName evidence="1">Uncharacterized protein</fullName>
    </submittedName>
</protein>
<accession>A0A3L6DGZ3</accession>
<organism evidence="1 2">
    <name type="scientific">Zea mays</name>
    <name type="common">Maize</name>
    <dbReference type="NCBI Taxonomy" id="4577"/>
    <lineage>
        <taxon>Eukaryota</taxon>
        <taxon>Viridiplantae</taxon>
        <taxon>Streptophyta</taxon>
        <taxon>Embryophyta</taxon>
        <taxon>Tracheophyta</taxon>
        <taxon>Spermatophyta</taxon>
        <taxon>Magnoliopsida</taxon>
        <taxon>Liliopsida</taxon>
        <taxon>Poales</taxon>
        <taxon>Poaceae</taxon>
        <taxon>PACMAD clade</taxon>
        <taxon>Panicoideae</taxon>
        <taxon>Andropogonodae</taxon>
        <taxon>Andropogoneae</taxon>
        <taxon>Tripsacinae</taxon>
        <taxon>Zea</taxon>
    </lineage>
</organism>
<dbReference type="AlphaFoldDB" id="A0A3L6DGZ3"/>
<dbReference type="EMBL" id="NCVQ01000010">
    <property type="protein sequence ID" value="PWZ07343.1"/>
    <property type="molecule type" value="Genomic_DNA"/>
</dbReference>
<evidence type="ECO:0000313" key="2">
    <source>
        <dbReference type="Proteomes" id="UP000251960"/>
    </source>
</evidence>